<dbReference type="AlphaFoldDB" id="A0A840KE07"/>
<reference evidence="1 2" key="1">
    <citation type="submission" date="2020-08" db="EMBL/GenBank/DDBJ databases">
        <title>Functional genomics of gut bacteria from endangered species of beetles.</title>
        <authorList>
            <person name="Carlos-Shanley C."/>
        </authorList>
    </citation>
    <scope>NUCLEOTIDE SEQUENCE [LARGE SCALE GENOMIC DNA]</scope>
    <source>
        <strain evidence="1 2">S00151</strain>
    </source>
</reference>
<organism evidence="1 2">
    <name type="scientific">Chryseobacterium defluvii</name>
    <dbReference type="NCBI Taxonomy" id="160396"/>
    <lineage>
        <taxon>Bacteria</taxon>
        <taxon>Pseudomonadati</taxon>
        <taxon>Bacteroidota</taxon>
        <taxon>Flavobacteriia</taxon>
        <taxon>Flavobacteriales</taxon>
        <taxon>Weeksellaceae</taxon>
        <taxon>Chryseobacterium group</taxon>
        <taxon>Chryseobacterium</taxon>
    </lineage>
</organism>
<proteinExistence type="predicted"/>
<accession>A0A840KE07</accession>
<dbReference type="RefSeq" id="WP_184190277.1">
    <property type="nucleotide sequence ID" value="NZ_JACHLE010000003.1"/>
</dbReference>
<protein>
    <submittedName>
        <fullName evidence="1">Uncharacterized protein</fullName>
    </submittedName>
</protein>
<gene>
    <name evidence="1" type="ORF">HNP38_002710</name>
</gene>
<sequence length="161" mass="18410">MRKVGKKIDRKLFNNNKKRPDIVVMGNSTFSINCINDIDTGISNIKKILIIELKRGGFKLGREERNQAVGYVEDFMNCGTIIGNPYINAFLLGESFSEKIQPIQAVSNENKVEMGKVQICLFSQIVDSSEKRLFNLRNKLSERYSEFTEQDILTTQKKIVI</sequence>
<evidence type="ECO:0000313" key="1">
    <source>
        <dbReference type="EMBL" id="MBB4807406.1"/>
    </source>
</evidence>
<dbReference type="EMBL" id="JACHLE010000003">
    <property type="protein sequence ID" value="MBB4807406.1"/>
    <property type="molecule type" value="Genomic_DNA"/>
</dbReference>
<dbReference type="Proteomes" id="UP000592180">
    <property type="component" value="Unassembled WGS sequence"/>
</dbReference>
<comment type="caution">
    <text evidence="1">The sequence shown here is derived from an EMBL/GenBank/DDBJ whole genome shotgun (WGS) entry which is preliminary data.</text>
</comment>
<evidence type="ECO:0000313" key="2">
    <source>
        <dbReference type="Proteomes" id="UP000592180"/>
    </source>
</evidence>
<keyword evidence="2" id="KW-1185">Reference proteome</keyword>
<name>A0A840KE07_9FLAO</name>